<organism evidence="3 4">
    <name type="scientific">Rubrivirga litoralis</name>
    <dbReference type="NCBI Taxonomy" id="3075598"/>
    <lineage>
        <taxon>Bacteria</taxon>
        <taxon>Pseudomonadati</taxon>
        <taxon>Rhodothermota</taxon>
        <taxon>Rhodothermia</taxon>
        <taxon>Rhodothermales</taxon>
        <taxon>Rubricoccaceae</taxon>
        <taxon>Rubrivirga</taxon>
    </lineage>
</organism>
<dbReference type="EMBL" id="JAVRHT010000041">
    <property type="protein sequence ID" value="MDT0632871.1"/>
    <property type="molecule type" value="Genomic_DNA"/>
</dbReference>
<evidence type="ECO:0000256" key="1">
    <source>
        <dbReference type="ARBA" id="ARBA00023002"/>
    </source>
</evidence>
<keyword evidence="4" id="KW-1185">Reference proteome</keyword>
<evidence type="ECO:0000313" key="4">
    <source>
        <dbReference type="Proteomes" id="UP001267426"/>
    </source>
</evidence>
<sequence>MTTPPPAPADQAPEHPEAVEATGEALRSVLRDLPAPVVVVTARTADGPRGATIGSFVSVSLDPPLVSFNVTHGTRLHDALGETDVWAVHLLSAEQAELAAHFAVPDLDGLKQLAPFPHLNVAPGPPLLRGTLGVLRCRPRAHVEAGDHTVWIAEVTGIVEGAGSAPLLYYRQSYRGVGGEV</sequence>
<reference evidence="3 4" key="1">
    <citation type="submission" date="2023-09" db="EMBL/GenBank/DDBJ databases">
        <authorList>
            <person name="Rey-Velasco X."/>
        </authorList>
    </citation>
    <scope>NUCLEOTIDE SEQUENCE [LARGE SCALE GENOMIC DNA]</scope>
    <source>
        <strain evidence="3 4">F394</strain>
    </source>
</reference>
<gene>
    <name evidence="3" type="ORF">RM540_14025</name>
</gene>
<name>A0ABU3BUP5_9BACT</name>
<keyword evidence="1" id="KW-0560">Oxidoreductase</keyword>
<evidence type="ECO:0000259" key="2">
    <source>
        <dbReference type="SMART" id="SM00903"/>
    </source>
</evidence>
<proteinExistence type="predicted"/>
<accession>A0ABU3BUP5</accession>
<dbReference type="SUPFAM" id="SSF50475">
    <property type="entry name" value="FMN-binding split barrel"/>
    <property type="match status" value="1"/>
</dbReference>
<dbReference type="Gene3D" id="2.30.110.10">
    <property type="entry name" value="Electron Transport, Fmn-binding Protein, Chain A"/>
    <property type="match status" value="1"/>
</dbReference>
<dbReference type="PANTHER" id="PTHR30466">
    <property type="entry name" value="FLAVIN REDUCTASE"/>
    <property type="match status" value="1"/>
</dbReference>
<dbReference type="SMART" id="SM00903">
    <property type="entry name" value="Flavin_Reduct"/>
    <property type="match status" value="1"/>
</dbReference>
<feature type="non-terminal residue" evidence="3">
    <location>
        <position position="181"/>
    </location>
</feature>
<dbReference type="RefSeq" id="WP_311665197.1">
    <property type="nucleotide sequence ID" value="NZ_JAVRHT010000041.1"/>
</dbReference>
<dbReference type="InterPro" id="IPR050268">
    <property type="entry name" value="NADH-dep_flavin_reductase"/>
</dbReference>
<protein>
    <submittedName>
        <fullName evidence="3">Flavin reductase family protein</fullName>
    </submittedName>
</protein>
<dbReference type="Pfam" id="PF01613">
    <property type="entry name" value="Flavin_Reduct"/>
    <property type="match status" value="1"/>
</dbReference>
<dbReference type="Proteomes" id="UP001267426">
    <property type="component" value="Unassembled WGS sequence"/>
</dbReference>
<dbReference type="InterPro" id="IPR002563">
    <property type="entry name" value="Flavin_Rdtase-like_dom"/>
</dbReference>
<dbReference type="PANTHER" id="PTHR30466:SF1">
    <property type="entry name" value="FMN REDUCTASE (NADH) RUTF"/>
    <property type="match status" value="1"/>
</dbReference>
<evidence type="ECO:0000313" key="3">
    <source>
        <dbReference type="EMBL" id="MDT0632871.1"/>
    </source>
</evidence>
<comment type="caution">
    <text evidence="3">The sequence shown here is derived from an EMBL/GenBank/DDBJ whole genome shotgun (WGS) entry which is preliminary data.</text>
</comment>
<dbReference type="InterPro" id="IPR012349">
    <property type="entry name" value="Split_barrel_FMN-bd"/>
</dbReference>
<feature type="domain" description="Flavin reductase like" evidence="2">
    <location>
        <begin position="30"/>
        <end position="176"/>
    </location>
</feature>